<reference evidence="2 3" key="1">
    <citation type="journal article" date="2010" name="Nature">
        <title>Genome sequencing and analysis of the model grass Brachypodium distachyon.</title>
        <authorList>
            <consortium name="International Brachypodium Initiative"/>
        </authorList>
    </citation>
    <scope>NUCLEOTIDE SEQUENCE [LARGE SCALE GENOMIC DNA]</scope>
    <source>
        <strain evidence="2 3">Bd21</strain>
    </source>
</reference>
<feature type="compositionally biased region" description="Low complexity" evidence="1">
    <location>
        <begin position="56"/>
        <end position="71"/>
    </location>
</feature>
<evidence type="ECO:0000313" key="4">
    <source>
        <dbReference type="Proteomes" id="UP000008810"/>
    </source>
</evidence>
<feature type="region of interest" description="Disordered" evidence="1">
    <location>
        <begin position="138"/>
        <end position="165"/>
    </location>
</feature>
<dbReference type="InParanoid" id="A0A0Q3G6U0"/>
<reference evidence="2" key="2">
    <citation type="submission" date="2017-06" db="EMBL/GenBank/DDBJ databases">
        <title>WGS assembly of Brachypodium distachyon.</title>
        <authorList>
            <consortium name="The International Brachypodium Initiative"/>
            <person name="Lucas S."/>
            <person name="Harmon-Smith M."/>
            <person name="Lail K."/>
            <person name="Tice H."/>
            <person name="Grimwood J."/>
            <person name="Bruce D."/>
            <person name="Barry K."/>
            <person name="Shu S."/>
            <person name="Lindquist E."/>
            <person name="Wang M."/>
            <person name="Pitluck S."/>
            <person name="Vogel J.P."/>
            <person name="Garvin D.F."/>
            <person name="Mockler T.C."/>
            <person name="Schmutz J."/>
            <person name="Rokhsar D."/>
            <person name="Bevan M.W."/>
        </authorList>
    </citation>
    <scope>NUCLEOTIDE SEQUENCE</scope>
    <source>
        <strain evidence="2">Bd21</strain>
    </source>
</reference>
<proteinExistence type="predicted"/>
<feature type="compositionally biased region" description="Basic residues" evidence="1">
    <location>
        <begin position="150"/>
        <end position="165"/>
    </location>
</feature>
<organism evidence="2">
    <name type="scientific">Brachypodium distachyon</name>
    <name type="common">Purple false brome</name>
    <name type="synonym">Trachynia distachya</name>
    <dbReference type="NCBI Taxonomy" id="15368"/>
    <lineage>
        <taxon>Eukaryota</taxon>
        <taxon>Viridiplantae</taxon>
        <taxon>Streptophyta</taxon>
        <taxon>Embryophyta</taxon>
        <taxon>Tracheophyta</taxon>
        <taxon>Spermatophyta</taxon>
        <taxon>Magnoliopsida</taxon>
        <taxon>Liliopsida</taxon>
        <taxon>Poales</taxon>
        <taxon>Poaceae</taxon>
        <taxon>BOP clade</taxon>
        <taxon>Pooideae</taxon>
        <taxon>Stipodae</taxon>
        <taxon>Brachypodieae</taxon>
        <taxon>Brachypodium</taxon>
    </lineage>
</organism>
<dbReference type="EMBL" id="CM000881">
    <property type="protein sequence ID" value="KQK07072.1"/>
    <property type="molecule type" value="Genomic_DNA"/>
</dbReference>
<sequence length="165" mass="17595">MAVKTARGTMAAPAGKEAMAAPAAGARDNGCGAPWEGSGGRRLGRRRWRRPLQAQGTTAAARHGRAAAAAGWEGGGGGARRGLKEQRLRRAMGGQRRPQAGKEAWRLALRVHVQWQPHEDGGGALEEQQRCVLPGWKRAAGCEGGGGRRLERRQRAQRGRRQGIG</sequence>
<reference evidence="3" key="3">
    <citation type="submission" date="2018-08" db="UniProtKB">
        <authorList>
            <consortium name="EnsemblPlants"/>
        </authorList>
    </citation>
    <scope>IDENTIFICATION</scope>
    <source>
        <strain evidence="3">cv. Bd21</strain>
    </source>
</reference>
<gene>
    <name evidence="2" type="ORF">BRADI_2g32885v3</name>
</gene>
<evidence type="ECO:0000256" key="1">
    <source>
        <dbReference type="SAM" id="MobiDB-lite"/>
    </source>
</evidence>
<dbReference type="Proteomes" id="UP000008810">
    <property type="component" value="Chromosome 2"/>
</dbReference>
<feature type="compositionally biased region" description="Low complexity" evidence="1">
    <location>
        <begin position="10"/>
        <end position="26"/>
    </location>
</feature>
<evidence type="ECO:0000313" key="2">
    <source>
        <dbReference type="EMBL" id="KQK07072.1"/>
    </source>
</evidence>
<dbReference type="Gramene" id="KQK07072">
    <property type="protein sequence ID" value="KQK07072"/>
    <property type="gene ID" value="BRADI_2g32885v3"/>
</dbReference>
<accession>A0A0Q3G6U0</accession>
<keyword evidence="4" id="KW-1185">Reference proteome</keyword>
<dbReference type="AlphaFoldDB" id="A0A0Q3G6U0"/>
<protein>
    <submittedName>
        <fullName evidence="2 3">Uncharacterized protein</fullName>
    </submittedName>
</protein>
<dbReference type="EnsemblPlants" id="KQK07072">
    <property type="protein sequence ID" value="KQK07072"/>
    <property type="gene ID" value="BRADI_2g32885v3"/>
</dbReference>
<name>A0A0Q3G6U0_BRADI</name>
<feature type="region of interest" description="Disordered" evidence="1">
    <location>
        <begin position="1"/>
        <end position="83"/>
    </location>
</feature>
<evidence type="ECO:0000313" key="3">
    <source>
        <dbReference type="EnsemblPlants" id="KQK07072"/>
    </source>
</evidence>